<feature type="compositionally biased region" description="Polar residues" evidence="2">
    <location>
        <begin position="110"/>
        <end position="126"/>
    </location>
</feature>
<keyword evidence="5" id="KW-1185">Reference proteome</keyword>
<gene>
    <name evidence="4" type="ORF">PT974_01507</name>
</gene>
<feature type="domain" description="Xylanolytic transcriptional activator regulatory" evidence="3">
    <location>
        <begin position="336"/>
        <end position="409"/>
    </location>
</feature>
<evidence type="ECO:0000259" key="3">
    <source>
        <dbReference type="SMART" id="SM00906"/>
    </source>
</evidence>
<dbReference type="CDD" id="cd12148">
    <property type="entry name" value="fungal_TF_MHR"/>
    <property type="match status" value="1"/>
</dbReference>
<dbReference type="PANTHER" id="PTHR46910">
    <property type="entry name" value="TRANSCRIPTION FACTOR PDR1"/>
    <property type="match status" value="1"/>
</dbReference>
<sequence>MDPDKYHALTKSIPILSSVINVVSARSAVTRTGRAPTAASLPADAHQLVRVNDPKNIVNEFSSPLNSRFTCHPSERKIDQIEARLGNIESLLRNLSPAAATDATKLIHTPQTACSSTGPNTTTADFDSSDNESAIGGESGLTVHTTFASEFIERAVKRTSLRGVNPKMETALTNLRQFVDLQKRPSVAHGPRFPFQQPVPPGGVTKLPMPPMATVVSLLKYVKASPPTLFTIMCSLVAVDDFPAICRMVYFPTEDFSDATFVIVNTLLYNLFTEQYGLVQDPNLQNEYDSYSKLCRANLETTLANFPLFLSPKIENVQALLLGCLYAVDVSRPSVALHLITMAAWLCQAGHYHRKDSLKKDSPAISRVKRLLFWHVYTLDKGLGLRLGRSSNIPECDIDIPREFEIDGFDPLASAFTSMWTQLSSLQSRIYDQLYSPTALASPQAELAQRAQVLADECLKLERSMNETREKLHHYLKSLGTSDVIDVFVRGTRSSSMSQRLSFIESFRLQKAPNLLSTPFAPFFVLFCYVIETSSQEDLKVLQDFVDSLEAARSLSEPVDKLYRLCQVMCDVAVVYMEAKSQQQNDQNSTAIGDEFDMYLSQLGFMPIEDQSMANTGDGNAPIQGSAQIAQYADWFSGSRNMMGLLEEDLSQIDSFRWMQPPDQM</sequence>
<dbReference type="SMART" id="SM00906">
    <property type="entry name" value="Fungal_trans"/>
    <property type="match status" value="1"/>
</dbReference>
<protein>
    <recommendedName>
        <fullName evidence="3">Xylanolytic transcriptional activator regulatory domain-containing protein</fullName>
    </recommendedName>
</protein>
<evidence type="ECO:0000313" key="4">
    <source>
        <dbReference type="EMBL" id="KAK5999118.1"/>
    </source>
</evidence>
<evidence type="ECO:0000256" key="1">
    <source>
        <dbReference type="ARBA" id="ARBA00023242"/>
    </source>
</evidence>
<dbReference type="InterPro" id="IPR050987">
    <property type="entry name" value="AtrR-like"/>
</dbReference>
<accession>A0ABR0T3W3</accession>
<dbReference type="Pfam" id="PF04082">
    <property type="entry name" value="Fungal_trans"/>
    <property type="match status" value="1"/>
</dbReference>
<dbReference type="EMBL" id="JAVFKD010000001">
    <property type="protein sequence ID" value="KAK5999118.1"/>
    <property type="molecule type" value="Genomic_DNA"/>
</dbReference>
<evidence type="ECO:0000313" key="5">
    <source>
        <dbReference type="Proteomes" id="UP001338125"/>
    </source>
</evidence>
<evidence type="ECO:0000256" key="2">
    <source>
        <dbReference type="SAM" id="MobiDB-lite"/>
    </source>
</evidence>
<reference evidence="4 5" key="1">
    <citation type="submission" date="2024-01" db="EMBL/GenBank/DDBJ databases">
        <title>Complete genome of Cladobotryum mycophilum ATHUM6906.</title>
        <authorList>
            <person name="Christinaki A.C."/>
            <person name="Myridakis A.I."/>
            <person name="Kouvelis V.N."/>
        </authorList>
    </citation>
    <scope>NUCLEOTIDE SEQUENCE [LARGE SCALE GENOMIC DNA]</scope>
    <source>
        <strain evidence="4 5">ATHUM6906</strain>
    </source>
</reference>
<comment type="caution">
    <text evidence="4">The sequence shown here is derived from an EMBL/GenBank/DDBJ whole genome shotgun (WGS) entry which is preliminary data.</text>
</comment>
<feature type="region of interest" description="Disordered" evidence="2">
    <location>
        <begin position="110"/>
        <end position="129"/>
    </location>
</feature>
<proteinExistence type="predicted"/>
<dbReference type="InterPro" id="IPR007219">
    <property type="entry name" value="XnlR_reg_dom"/>
</dbReference>
<keyword evidence="1" id="KW-0539">Nucleus</keyword>
<name>A0ABR0T3W3_9HYPO</name>
<dbReference type="PANTHER" id="PTHR46910:SF5">
    <property type="entry name" value="ZN(II)2CYS6 TRANSCRIPTION FACTOR (EUROFUNG)"/>
    <property type="match status" value="1"/>
</dbReference>
<organism evidence="4 5">
    <name type="scientific">Cladobotryum mycophilum</name>
    <dbReference type="NCBI Taxonomy" id="491253"/>
    <lineage>
        <taxon>Eukaryota</taxon>
        <taxon>Fungi</taxon>
        <taxon>Dikarya</taxon>
        <taxon>Ascomycota</taxon>
        <taxon>Pezizomycotina</taxon>
        <taxon>Sordariomycetes</taxon>
        <taxon>Hypocreomycetidae</taxon>
        <taxon>Hypocreales</taxon>
        <taxon>Hypocreaceae</taxon>
        <taxon>Cladobotryum</taxon>
    </lineage>
</organism>
<dbReference type="Proteomes" id="UP001338125">
    <property type="component" value="Unassembled WGS sequence"/>
</dbReference>